<evidence type="ECO:0000313" key="4">
    <source>
        <dbReference type="Proteomes" id="UP000032366"/>
    </source>
</evidence>
<feature type="transmembrane region" description="Helical" evidence="1">
    <location>
        <begin position="48"/>
        <end position="67"/>
    </location>
</feature>
<organism evidence="3 5">
    <name type="scientific">Staphylococcus microti</name>
    <dbReference type="NCBI Taxonomy" id="569857"/>
    <lineage>
        <taxon>Bacteria</taxon>
        <taxon>Bacillati</taxon>
        <taxon>Bacillota</taxon>
        <taxon>Bacilli</taxon>
        <taxon>Bacillales</taxon>
        <taxon>Staphylococcaceae</taxon>
        <taxon>Staphylococcus</taxon>
    </lineage>
</organism>
<reference evidence="3 5" key="2">
    <citation type="submission" date="2018-06" db="EMBL/GenBank/DDBJ databases">
        <authorList>
            <consortium name="Pathogen Informatics"/>
            <person name="Doyle S."/>
        </authorList>
    </citation>
    <scope>NUCLEOTIDE SEQUENCE [LARGE SCALE GENOMIC DNA]</scope>
    <source>
        <strain evidence="3 5">NCTC13832</strain>
    </source>
</reference>
<keyword evidence="1" id="KW-0812">Transmembrane</keyword>
<reference evidence="2 4" key="1">
    <citation type="submission" date="2015-01" db="EMBL/GenBank/DDBJ databases">
        <authorList>
            <person name="Guo J."/>
        </authorList>
    </citation>
    <scope>NUCLEOTIDE SEQUENCE [LARGE SCALE GENOMIC DNA]</scope>
    <source>
        <strain evidence="2 4">DSM 22147</strain>
    </source>
</reference>
<dbReference type="EMBL" id="UHDT01000001">
    <property type="protein sequence ID" value="SUM58483.1"/>
    <property type="molecule type" value="Genomic_DNA"/>
</dbReference>
<accession>A0A0D6XR79</accession>
<dbReference type="EMBL" id="JXWY01000033">
    <property type="protein sequence ID" value="KIX90945.1"/>
    <property type="molecule type" value="Genomic_DNA"/>
</dbReference>
<dbReference type="Proteomes" id="UP000032366">
    <property type="component" value="Unassembled WGS sequence"/>
</dbReference>
<sequence>MSLITLILIGIIGTLLYALIWTWLFNWNQKRRAQRFASQSPLTKKQRYVIFWVHMLFGFIFVTYLVYMNYK</sequence>
<feature type="transmembrane region" description="Helical" evidence="1">
    <location>
        <begin position="6"/>
        <end position="27"/>
    </location>
</feature>
<gene>
    <name evidence="3" type="ORF">NCTC13832_02233</name>
    <name evidence="2" type="ORF">TP70_05570</name>
</gene>
<dbReference type="Proteomes" id="UP000254100">
    <property type="component" value="Unassembled WGS sequence"/>
</dbReference>
<evidence type="ECO:0000313" key="5">
    <source>
        <dbReference type="Proteomes" id="UP000254100"/>
    </source>
</evidence>
<keyword evidence="4" id="KW-1185">Reference proteome</keyword>
<evidence type="ECO:0000256" key="1">
    <source>
        <dbReference type="SAM" id="Phobius"/>
    </source>
</evidence>
<dbReference type="AlphaFoldDB" id="A0A0D6XR79"/>
<evidence type="ECO:0000313" key="3">
    <source>
        <dbReference type="EMBL" id="SUM58483.1"/>
    </source>
</evidence>
<name>A0A0D6XR79_9STAP</name>
<keyword evidence="1" id="KW-0472">Membrane</keyword>
<protein>
    <submittedName>
        <fullName evidence="3">Uncharacterized protein</fullName>
    </submittedName>
</protein>
<proteinExistence type="predicted"/>
<keyword evidence="1" id="KW-1133">Transmembrane helix</keyword>
<evidence type="ECO:0000313" key="2">
    <source>
        <dbReference type="EMBL" id="KIX90945.1"/>
    </source>
</evidence>